<evidence type="ECO:0000313" key="1">
    <source>
        <dbReference type="EMBL" id="QHT03487.1"/>
    </source>
</evidence>
<organism evidence="1">
    <name type="scientific">viral metagenome</name>
    <dbReference type="NCBI Taxonomy" id="1070528"/>
    <lineage>
        <taxon>unclassified sequences</taxon>
        <taxon>metagenomes</taxon>
        <taxon>organismal metagenomes</taxon>
    </lineage>
</organism>
<proteinExistence type="predicted"/>
<accession>A0A6C0CGU8</accession>
<sequence>MKFSGLSSIEFHLFDATDPKATSALGSMAARKTKRDAIVKHDIFIKCAKIEKVPFWIAFFENCAIGKFSKGLSYKDGALHFKKLRRKVIQKVDIPQDPVLAIEVVKEFVRKEMQTMSNDELMKKRIEMGVALERNAVSSSVQWKDIRAPTVRQQMINIYAWEHVENGCITFAEANNFVSVVNMGLATGAITGQDITLVNGRIVEIEGLGHDENEFYLLRENSASRSIPSKTVEKTSQIAGYKNWDKLDAQYTNYIHSGFSVK</sequence>
<reference evidence="1" key="1">
    <citation type="journal article" date="2020" name="Nature">
        <title>Giant virus diversity and host interactions through global metagenomics.</title>
        <authorList>
            <person name="Schulz F."/>
            <person name="Roux S."/>
            <person name="Paez-Espino D."/>
            <person name="Jungbluth S."/>
            <person name="Walsh D.A."/>
            <person name="Denef V.J."/>
            <person name="McMahon K.D."/>
            <person name="Konstantinidis K.T."/>
            <person name="Eloe-Fadrosh E.A."/>
            <person name="Kyrpides N.C."/>
            <person name="Woyke T."/>
        </authorList>
    </citation>
    <scope>NUCLEOTIDE SEQUENCE</scope>
    <source>
        <strain evidence="1">GVMAG-M-3300021079-18</strain>
    </source>
</reference>
<dbReference type="AlphaFoldDB" id="A0A6C0CGU8"/>
<name>A0A6C0CGU8_9ZZZZ</name>
<dbReference type="EMBL" id="MN739412">
    <property type="protein sequence ID" value="QHT03487.1"/>
    <property type="molecule type" value="Genomic_DNA"/>
</dbReference>
<protein>
    <submittedName>
        <fullName evidence="1">Uncharacterized protein</fullName>
    </submittedName>
</protein>